<keyword evidence="4 8" id="KW-0812">Transmembrane</keyword>
<evidence type="ECO:0000256" key="5">
    <source>
        <dbReference type="ARBA" id="ARBA00022729"/>
    </source>
</evidence>
<comment type="similarity">
    <text evidence="8">Belongs to the TonB-dependent receptor family.</text>
</comment>
<keyword evidence="12" id="KW-1185">Reference proteome</keyword>
<evidence type="ECO:0000256" key="4">
    <source>
        <dbReference type="ARBA" id="ARBA00022692"/>
    </source>
</evidence>
<keyword evidence="6 8" id="KW-0472">Membrane</keyword>
<dbReference type="InterPro" id="IPR039426">
    <property type="entry name" value="TonB-dep_rcpt-like"/>
</dbReference>
<accession>A0A4R1BP00</accession>
<dbReference type="InterPro" id="IPR012910">
    <property type="entry name" value="Plug_dom"/>
</dbReference>
<dbReference type="AlphaFoldDB" id="A0A4R1BP00"/>
<evidence type="ECO:0000256" key="9">
    <source>
        <dbReference type="SAM" id="SignalP"/>
    </source>
</evidence>
<dbReference type="SUPFAM" id="SSF56935">
    <property type="entry name" value="Porins"/>
    <property type="match status" value="1"/>
</dbReference>
<dbReference type="EMBL" id="SJZI01000002">
    <property type="protein sequence ID" value="TCJ19231.1"/>
    <property type="molecule type" value="Genomic_DNA"/>
</dbReference>
<protein>
    <submittedName>
        <fullName evidence="11">TonB-dependent receptor</fullName>
    </submittedName>
</protein>
<dbReference type="RefSeq" id="WP_131446355.1">
    <property type="nucleotide sequence ID" value="NZ_SJZI01000002.1"/>
</dbReference>
<dbReference type="Pfam" id="PF07715">
    <property type="entry name" value="Plug"/>
    <property type="match status" value="1"/>
</dbReference>
<evidence type="ECO:0000256" key="8">
    <source>
        <dbReference type="PROSITE-ProRule" id="PRU01360"/>
    </source>
</evidence>
<sequence>MTPSKRGLSLLLLVLTAAAAQAQESDKELDPVTVTSGYNPVKTSRTGRNIEVLRGEQLQRLPASSIDELLRYVPGVEVQARGPMGAQSDIVMRGGTFQQVLVIMDGIRLNDPFSGHFSTYFPVTPAEIDRIEVLKGAAAALYGSEAVGGVIHIITKTFAASSGLASRGLQAQAGAGTYRTLNGQAGGHFFDGRTGYSGGLLSNNSDGPEQRGTRGGFNVHTASFGLHYFFTPKVRLAFRSSYDERDFAAQNFYTPFLTDTAAERVRTYWNQLSLALERLKDRFTFDAGYKVTRDHYQFNSISTANENRSGLLQLNARNEHRFEERLVLTSGIQYSNRSISSNDRGNHGEHQLAGVTALNWTLAGRFTMAPALRLDWNQRRGAELVPQLALSYRSGSWQLRGSVGKTIRDADFTERYNNYEKLLVTGGRIGNPALEAEKAIAAEAGADRFVGKNFRVSASIFRRWHRGLIDYVPTAYADMPRRENLSPTGSFALARNIASVNITGAELDLHYRQPLKGSGRSIDGSAGLTWAEAKNNSDVAGFYLTSFAKYLFNAHVSYNSPRLVVGFTSIYKQRAATAEAPAIKAELSRDYFVLNGKVNFFILPQRLGIFVQADNIFDRPYSDLLGAPMPGRWWQGGIQVKL</sequence>
<dbReference type="PANTHER" id="PTHR30069">
    <property type="entry name" value="TONB-DEPENDENT OUTER MEMBRANE RECEPTOR"/>
    <property type="match status" value="1"/>
</dbReference>
<dbReference type="GO" id="GO:0044718">
    <property type="term" value="P:siderophore transmembrane transport"/>
    <property type="evidence" value="ECO:0007669"/>
    <property type="project" value="TreeGrafter"/>
</dbReference>
<keyword evidence="3 8" id="KW-1134">Transmembrane beta strand</keyword>
<evidence type="ECO:0000256" key="3">
    <source>
        <dbReference type="ARBA" id="ARBA00022452"/>
    </source>
</evidence>
<evidence type="ECO:0000313" key="12">
    <source>
        <dbReference type="Proteomes" id="UP000295334"/>
    </source>
</evidence>
<dbReference type="Gene3D" id="2.40.170.20">
    <property type="entry name" value="TonB-dependent receptor, beta-barrel domain"/>
    <property type="match status" value="1"/>
</dbReference>
<dbReference type="InterPro" id="IPR037066">
    <property type="entry name" value="Plug_dom_sf"/>
</dbReference>
<dbReference type="GO" id="GO:0009279">
    <property type="term" value="C:cell outer membrane"/>
    <property type="evidence" value="ECO:0007669"/>
    <property type="project" value="UniProtKB-SubCell"/>
</dbReference>
<feature type="signal peptide" evidence="9">
    <location>
        <begin position="1"/>
        <end position="22"/>
    </location>
</feature>
<name>A0A4R1BP00_9BACT</name>
<gene>
    <name evidence="11" type="ORF">EPD60_02095</name>
</gene>
<dbReference type="PROSITE" id="PS52016">
    <property type="entry name" value="TONB_DEPENDENT_REC_3"/>
    <property type="match status" value="1"/>
</dbReference>
<organism evidence="11 12">
    <name type="scientific">Flaviaesturariibacter flavus</name>
    <dbReference type="NCBI Taxonomy" id="2502780"/>
    <lineage>
        <taxon>Bacteria</taxon>
        <taxon>Pseudomonadati</taxon>
        <taxon>Bacteroidota</taxon>
        <taxon>Chitinophagia</taxon>
        <taxon>Chitinophagales</taxon>
        <taxon>Chitinophagaceae</taxon>
        <taxon>Flaviaestuariibacter</taxon>
    </lineage>
</organism>
<dbReference type="InterPro" id="IPR036942">
    <property type="entry name" value="Beta-barrel_TonB_sf"/>
</dbReference>
<dbReference type="OrthoDB" id="9758472at2"/>
<dbReference type="PANTHER" id="PTHR30069:SF29">
    <property type="entry name" value="HEMOGLOBIN AND HEMOGLOBIN-HAPTOGLOBIN-BINDING PROTEIN 1-RELATED"/>
    <property type="match status" value="1"/>
</dbReference>
<proteinExistence type="inferred from homology"/>
<feature type="domain" description="TonB-dependent receptor plug" evidence="10">
    <location>
        <begin position="45"/>
        <end position="150"/>
    </location>
</feature>
<dbReference type="Gene3D" id="2.170.130.10">
    <property type="entry name" value="TonB-dependent receptor, plug domain"/>
    <property type="match status" value="1"/>
</dbReference>
<evidence type="ECO:0000256" key="2">
    <source>
        <dbReference type="ARBA" id="ARBA00022448"/>
    </source>
</evidence>
<evidence type="ECO:0000256" key="6">
    <source>
        <dbReference type="ARBA" id="ARBA00023136"/>
    </source>
</evidence>
<keyword evidence="5 9" id="KW-0732">Signal</keyword>
<keyword evidence="7 8" id="KW-0998">Cell outer membrane</keyword>
<evidence type="ECO:0000256" key="1">
    <source>
        <dbReference type="ARBA" id="ARBA00004571"/>
    </source>
</evidence>
<comment type="subcellular location">
    <subcellularLocation>
        <location evidence="1 8">Cell outer membrane</location>
        <topology evidence="1 8">Multi-pass membrane protein</topology>
    </subcellularLocation>
</comment>
<feature type="chain" id="PRO_5020429948" evidence="9">
    <location>
        <begin position="23"/>
        <end position="642"/>
    </location>
</feature>
<dbReference type="GO" id="GO:0015344">
    <property type="term" value="F:siderophore uptake transmembrane transporter activity"/>
    <property type="evidence" value="ECO:0007669"/>
    <property type="project" value="TreeGrafter"/>
</dbReference>
<reference evidence="11 12" key="1">
    <citation type="submission" date="2019-03" db="EMBL/GenBank/DDBJ databases">
        <authorList>
            <person name="Kim M.K.M."/>
        </authorList>
    </citation>
    <scope>NUCLEOTIDE SEQUENCE [LARGE SCALE GENOMIC DNA]</scope>
    <source>
        <strain evidence="11 12">17J68-12</strain>
    </source>
</reference>
<evidence type="ECO:0000256" key="7">
    <source>
        <dbReference type="ARBA" id="ARBA00023237"/>
    </source>
</evidence>
<keyword evidence="2 8" id="KW-0813">Transport</keyword>
<comment type="caution">
    <text evidence="11">The sequence shown here is derived from an EMBL/GenBank/DDBJ whole genome shotgun (WGS) entry which is preliminary data.</text>
</comment>
<evidence type="ECO:0000313" key="11">
    <source>
        <dbReference type="EMBL" id="TCJ19231.1"/>
    </source>
</evidence>
<dbReference type="Proteomes" id="UP000295334">
    <property type="component" value="Unassembled WGS sequence"/>
</dbReference>
<keyword evidence="11" id="KW-0675">Receptor</keyword>
<evidence type="ECO:0000259" key="10">
    <source>
        <dbReference type="Pfam" id="PF07715"/>
    </source>
</evidence>